<evidence type="ECO:0000313" key="1">
    <source>
        <dbReference type="Proteomes" id="UP000095283"/>
    </source>
</evidence>
<reference evidence="2" key="1">
    <citation type="submission" date="2016-11" db="UniProtKB">
        <authorList>
            <consortium name="WormBaseParasite"/>
        </authorList>
    </citation>
    <scope>IDENTIFICATION</scope>
</reference>
<keyword evidence="1" id="KW-1185">Reference proteome</keyword>
<dbReference type="Proteomes" id="UP000095283">
    <property type="component" value="Unplaced"/>
</dbReference>
<dbReference type="WBParaSite" id="Hba_02190">
    <property type="protein sequence ID" value="Hba_02190"/>
    <property type="gene ID" value="Hba_02190"/>
</dbReference>
<accession>A0A1I7WBV6</accession>
<sequence>MAAHIKVIFDPASRQAKPSITATSARSSILQLSRSRFKSERKGRVLSPDIVSDVIEDNSTVNYVPIKIDITGFERTEMVLLGV</sequence>
<name>A0A1I7WBV6_HETBA</name>
<protein>
    <submittedName>
        <fullName evidence="2">Kinesin motor domain-containing protein</fullName>
    </submittedName>
</protein>
<dbReference type="AlphaFoldDB" id="A0A1I7WBV6"/>
<evidence type="ECO:0000313" key="2">
    <source>
        <dbReference type="WBParaSite" id="Hba_02190"/>
    </source>
</evidence>
<organism evidence="1 2">
    <name type="scientific">Heterorhabditis bacteriophora</name>
    <name type="common">Entomopathogenic nematode worm</name>
    <dbReference type="NCBI Taxonomy" id="37862"/>
    <lineage>
        <taxon>Eukaryota</taxon>
        <taxon>Metazoa</taxon>
        <taxon>Ecdysozoa</taxon>
        <taxon>Nematoda</taxon>
        <taxon>Chromadorea</taxon>
        <taxon>Rhabditida</taxon>
        <taxon>Rhabditina</taxon>
        <taxon>Rhabditomorpha</taxon>
        <taxon>Strongyloidea</taxon>
        <taxon>Heterorhabditidae</taxon>
        <taxon>Heterorhabditis</taxon>
    </lineage>
</organism>
<proteinExistence type="predicted"/>